<proteinExistence type="predicted"/>
<sequence>MAHAEPEKANDAFVFLLAGERAVLPAMPPLRQFLRFEISQEANLFYLAKGEEPLFEGCREFADGVVDQTAGAGIGEVGIDRILDRRKGHGCFHILAAAGCGLVLPGDPFHLLSGGGLRRGAKTALATGEGADQPLHAGAAFAGGVALVFGWCDGGRRRKHGVIS</sequence>
<dbReference type="KEGG" id="tgi:RBB81_18920"/>
<accession>A0AAU7YYI8</accession>
<evidence type="ECO:0000313" key="1">
    <source>
        <dbReference type="EMBL" id="XCB21633.1"/>
    </source>
</evidence>
<protein>
    <submittedName>
        <fullName evidence="1">Uncharacterized protein</fullName>
    </submittedName>
</protein>
<dbReference type="EMBL" id="CP132938">
    <property type="protein sequence ID" value="XCB21633.1"/>
    <property type="molecule type" value="Genomic_DNA"/>
</dbReference>
<gene>
    <name evidence="1" type="ORF">RBB81_18920</name>
</gene>
<dbReference type="AlphaFoldDB" id="A0AAU7YYI8"/>
<organism evidence="1">
    <name type="scientific">Tunturiibacter gelidiferens</name>
    <dbReference type="NCBI Taxonomy" id="3069689"/>
    <lineage>
        <taxon>Bacteria</taxon>
        <taxon>Pseudomonadati</taxon>
        <taxon>Acidobacteriota</taxon>
        <taxon>Terriglobia</taxon>
        <taxon>Terriglobales</taxon>
        <taxon>Acidobacteriaceae</taxon>
        <taxon>Tunturiibacter</taxon>
    </lineage>
</organism>
<name>A0AAU7YYI8_9BACT</name>
<dbReference type="RefSeq" id="WP_353071733.1">
    <property type="nucleotide sequence ID" value="NZ_CP132938.1"/>
</dbReference>
<reference evidence="1" key="1">
    <citation type="submission" date="2023-08" db="EMBL/GenBank/DDBJ databases">
        <authorList>
            <person name="Messyasz A."/>
            <person name="Mannisto M.K."/>
            <person name="Kerkhof L.J."/>
            <person name="Haggblom M."/>
        </authorList>
    </citation>
    <scope>NUCLEOTIDE SEQUENCE</scope>
    <source>
        <strain evidence="1">M8UP39</strain>
    </source>
</reference>
<reference evidence="1" key="2">
    <citation type="journal article" date="2024" name="Environ. Microbiol.">
        <title>Genome analysis and description of Tunturibacter gen. nov. expands the diversity of Terriglobia in tundra soils.</title>
        <authorList>
            <person name="Messyasz A."/>
            <person name="Mannisto M.K."/>
            <person name="Kerkhof L.J."/>
            <person name="Haggblom M.M."/>
        </authorList>
    </citation>
    <scope>NUCLEOTIDE SEQUENCE</scope>
    <source>
        <strain evidence="1">M8UP39</strain>
    </source>
</reference>